<comment type="caution">
    <text evidence="9">The sequence shown here is derived from an EMBL/GenBank/DDBJ whole genome shotgun (WGS) entry which is preliminary data.</text>
</comment>
<feature type="transmembrane region" description="Helical" evidence="7">
    <location>
        <begin position="331"/>
        <end position="349"/>
    </location>
</feature>
<sequence>MASSMNIESGTMSHDDHHDKGSKSSEESNKKKPINWPLLLLNAAFMAIGVIGGPLLSRLYYLHGGGRKWVNTFTQSGGFPILFGPLFFLYLRHRSNPQSTHFFMESKLFVASAIVGVFVGLDNFLYTLGLSYLPVSTSSILYATQLAFIAVFARIIVRQKFTPFTINSVVLMTLGSVLLGLRTSGDRPAGVTGKGYLFGFFLTLASAGLIGLVWPCVELCYAKATRVLNFTVVLQFQLNVAAFATIVSFIAMIANKDFQAMQRESREYGLGQTMYVVVLVAGAVVWQFSFLGGLGVIFCVGSLFNGILSAVLLPMTEIAAVFAYHEKFTGEKGMALALCLWGFTSYFYGEYQTNKKAKALTKEQADDQYN</sequence>
<proteinExistence type="inferred from homology"/>
<accession>A0AAP0L0Z2</accession>
<feature type="transmembrane region" description="Helical" evidence="7">
    <location>
        <begin position="307"/>
        <end position="325"/>
    </location>
</feature>
<name>A0AAP0L0Z2_9MAGN</name>
<dbReference type="PANTHER" id="PTHR31376">
    <property type="entry name" value="OS09G0467300 PROTEIN-RELATED"/>
    <property type="match status" value="1"/>
</dbReference>
<keyword evidence="3 7" id="KW-0813">Transport</keyword>
<feature type="transmembrane region" description="Helical" evidence="7">
    <location>
        <begin position="227"/>
        <end position="254"/>
    </location>
</feature>
<evidence type="ECO:0000256" key="8">
    <source>
        <dbReference type="SAM" id="MobiDB-lite"/>
    </source>
</evidence>
<dbReference type="InterPro" id="IPR037185">
    <property type="entry name" value="EmrE-like"/>
</dbReference>
<evidence type="ECO:0000256" key="6">
    <source>
        <dbReference type="ARBA" id="ARBA00023136"/>
    </source>
</evidence>
<dbReference type="InterPro" id="IPR030182">
    <property type="entry name" value="PUP_plant"/>
</dbReference>
<keyword evidence="5 7" id="KW-1133">Transmembrane helix</keyword>
<dbReference type="EMBL" id="JBBNAF010000002">
    <property type="protein sequence ID" value="KAK9162321.1"/>
    <property type="molecule type" value="Genomic_DNA"/>
</dbReference>
<dbReference type="PANTHER" id="PTHR31376:SF105">
    <property type="entry name" value="PURINE PERMEASE-RELATED"/>
    <property type="match status" value="1"/>
</dbReference>
<organism evidence="9 10">
    <name type="scientific">Stephania yunnanensis</name>
    <dbReference type="NCBI Taxonomy" id="152371"/>
    <lineage>
        <taxon>Eukaryota</taxon>
        <taxon>Viridiplantae</taxon>
        <taxon>Streptophyta</taxon>
        <taxon>Embryophyta</taxon>
        <taxon>Tracheophyta</taxon>
        <taxon>Spermatophyta</taxon>
        <taxon>Magnoliopsida</taxon>
        <taxon>Ranunculales</taxon>
        <taxon>Menispermaceae</taxon>
        <taxon>Menispermoideae</taxon>
        <taxon>Cissampelideae</taxon>
        <taxon>Stephania</taxon>
    </lineage>
</organism>
<protein>
    <recommendedName>
        <fullName evidence="7">Probable purine permease</fullName>
    </recommendedName>
</protein>
<feature type="transmembrane region" description="Helical" evidence="7">
    <location>
        <begin position="38"/>
        <end position="61"/>
    </location>
</feature>
<feature type="region of interest" description="Disordered" evidence="8">
    <location>
        <begin position="1"/>
        <end position="30"/>
    </location>
</feature>
<feature type="transmembrane region" description="Helical" evidence="7">
    <location>
        <begin position="274"/>
        <end position="300"/>
    </location>
</feature>
<keyword evidence="10" id="KW-1185">Reference proteome</keyword>
<dbReference type="SUPFAM" id="SSF103481">
    <property type="entry name" value="Multidrug resistance efflux transporter EmrE"/>
    <property type="match status" value="1"/>
</dbReference>
<comment type="subcellular location">
    <subcellularLocation>
        <location evidence="1 7">Membrane</location>
        <topology evidence="1 7">Multi-pass membrane protein</topology>
    </subcellularLocation>
</comment>
<feature type="transmembrane region" description="Helical" evidence="7">
    <location>
        <begin position="139"/>
        <end position="157"/>
    </location>
</feature>
<evidence type="ECO:0000256" key="7">
    <source>
        <dbReference type="RuleBase" id="RU368015"/>
    </source>
</evidence>
<feature type="compositionally biased region" description="Polar residues" evidence="8">
    <location>
        <begin position="1"/>
        <end position="12"/>
    </location>
</feature>
<evidence type="ECO:0000256" key="4">
    <source>
        <dbReference type="ARBA" id="ARBA00022692"/>
    </source>
</evidence>
<keyword evidence="6 7" id="KW-0472">Membrane</keyword>
<dbReference type="Pfam" id="PF16913">
    <property type="entry name" value="PUNUT"/>
    <property type="match status" value="1"/>
</dbReference>
<feature type="transmembrane region" description="Helical" evidence="7">
    <location>
        <begin position="164"/>
        <end position="183"/>
    </location>
</feature>
<evidence type="ECO:0000256" key="1">
    <source>
        <dbReference type="ARBA" id="ARBA00004141"/>
    </source>
</evidence>
<evidence type="ECO:0000256" key="3">
    <source>
        <dbReference type="ARBA" id="ARBA00022448"/>
    </source>
</evidence>
<dbReference type="GO" id="GO:0016020">
    <property type="term" value="C:membrane"/>
    <property type="evidence" value="ECO:0007669"/>
    <property type="project" value="UniProtKB-SubCell"/>
</dbReference>
<evidence type="ECO:0000313" key="10">
    <source>
        <dbReference type="Proteomes" id="UP001420932"/>
    </source>
</evidence>
<dbReference type="GO" id="GO:0015211">
    <property type="term" value="F:purine nucleoside transmembrane transporter activity"/>
    <property type="evidence" value="ECO:0007669"/>
    <property type="project" value="UniProtKB-UniRule"/>
</dbReference>
<feature type="compositionally biased region" description="Basic and acidic residues" evidence="8">
    <location>
        <begin position="13"/>
        <end position="30"/>
    </location>
</feature>
<comment type="similarity">
    <text evidence="2 7">Belongs to the purine permeases (TC 2.A.7.14) family.</text>
</comment>
<dbReference type="Proteomes" id="UP001420932">
    <property type="component" value="Unassembled WGS sequence"/>
</dbReference>
<dbReference type="GO" id="GO:0005345">
    <property type="term" value="F:purine nucleobase transmembrane transporter activity"/>
    <property type="evidence" value="ECO:0007669"/>
    <property type="project" value="UniProtKB-UniRule"/>
</dbReference>
<gene>
    <name evidence="9" type="ORF">Syun_003223</name>
</gene>
<evidence type="ECO:0000256" key="5">
    <source>
        <dbReference type="ARBA" id="ARBA00022989"/>
    </source>
</evidence>
<evidence type="ECO:0000256" key="2">
    <source>
        <dbReference type="ARBA" id="ARBA00006213"/>
    </source>
</evidence>
<reference evidence="9 10" key="1">
    <citation type="submission" date="2024-01" db="EMBL/GenBank/DDBJ databases">
        <title>Genome assemblies of Stephania.</title>
        <authorList>
            <person name="Yang L."/>
        </authorList>
    </citation>
    <scope>NUCLEOTIDE SEQUENCE [LARGE SCALE GENOMIC DNA]</scope>
    <source>
        <strain evidence="9">YNDBR</strain>
        <tissue evidence="9">Leaf</tissue>
    </source>
</reference>
<feature type="transmembrane region" description="Helical" evidence="7">
    <location>
        <begin position="111"/>
        <end position="133"/>
    </location>
</feature>
<evidence type="ECO:0000313" key="9">
    <source>
        <dbReference type="EMBL" id="KAK9162321.1"/>
    </source>
</evidence>
<keyword evidence="4 7" id="KW-0812">Transmembrane</keyword>
<feature type="transmembrane region" description="Helical" evidence="7">
    <location>
        <begin position="73"/>
        <end position="91"/>
    </location>
</feature>
<dbReference type="AlphaFoldDB" id="A0AAP0L0Z2"/>
<feature type="transmembrane region" description="Helical" evidence="7">
    <location>
        <begin position="195"/>
        <end position="215"/>
    </location>
</feature>